<evidence type="ECO:0000313" key="1">
    <source>
        <dbReference type="EMBL" id="MDO7881300.1"/>
    </source>
</evidence>
<dbReference type="Proteomes" id="UP001241072">
    <property type="component" value="Unassembled WGS sequence"/>
</dbReference>
<gene>
    <name evidence="1" type="ORF">Q5716_03565</name>
</gene>
<evidence type="ECO:0000313" key="2">
    <source>
        <dbReference type="Proteomes" id="UP001241072"/>
    </source>
</evidence>
<dbReference type="EMBL" id="JAUQUB010000001">
    <property type="protein sequence ID" value="MDO7881300.1"/>
    <property type="molecule type" value="Genomic_DNA"/>
</dbReference>
<dbReference type="Pfam" id="PF04134">
    <property type="entry name" value="DCC1-like"/>
    <property type="match status" value="1"/>
</dbReference>
<comment type="caution">
    <text evidence="1">The sequence shown here is derived from an EMBL/GenBank/DDBJ whole genome shotgun (WGS) entry which is preliminary data.</text>
</comment>
<dbReference type="RefSeq" id="WP_305001712.1">
    <property type="nucleotide sequence ID" value="NZ_JAUQUB010000001.1"/>
</dbReference>
<name>A0ABT9BJU7_9MICO</name>
<proteinExistence type="predicted"/>
<dbReference type="InterPro" id="IPR007263">
    <property type="entry name" value="DCC1-like"/>
</dbReference>
<sequence length="134" mass="14630">MSEARLSKPSSGPLLVFDGDCAFCTTSVNALEKLLPAFPPTSPWQWLDLDELGLSIDDVTRYAWVVTPTHQYAGHLAFSALLRMQRAPGWRFLGHLIATPPFSWAAALGYRFIAANRHRLPGGTPACALPPAAR</sequence>
<accession>A0ABT9BJU7</accession>
<keyword evidence="2" id="KW-1185">Reference proteome</keyword>
<reference evidence="1 2" key="1">
    <citation type="submission" date="2023-07" db="EMBL/GenBank/DDBJ databases">
        <title>Protaetiibacter sp. nov WY-16 isolated from soil.</title>
        <authorList>
            <person name="Liu B."/>
            <person name="Wan Y."/>
        </authorList>
    </citation>
    <scope>NUCLEOTIDE SEQUENCE [LARGE SCALE GENOMIC DNA]</scope>
    <source>
        <strain evidence="1 2">WY-16</strain>
    </source>
</reference>
<organism evidence="1 2">
    <name type="scientific">Antiquaquibacter soli</name>
    <dbReference type="NCBI Taxonomy" id="3064523"/>
    <lineage>
        <taxon>Bacteria</taxon>
        <taxon>Bacillati</taxon>
        <taxon>Actinomycetota</taxon>
        <taxon>Actinomycetes</taxon>
        <taxon>Micrococcales</taxon>
        <taxon>Microbacteriaceae</taxon>
        <taxon>Antiquaquibacter</taxon>
    </lineage>
</organism>
<protein>
    <submittedName>
        <fullName evidence="1">DCC1-like thiol-disulfide oxidoreductase family protein</fullName>
    </submittedName>
</protein>